<name>A1CKA2_ASPCL</name>
<dbReference type="GO" id="GO:0005506">
    <property type="term" value="F:iron ion binding"/>
    <property type="evidence" value="ECO:0007669"/>
    <property type="project" value="InterPro"/>
</dbReference>
<dbReference type="PANTHER" id="PTHR10869">
    <property type="entry name" value="PROLYL 4-HYDROXYLASE ALPHA SUBUNIT"/>
    <property type="match status" value="1"/>
</dbReference>
<feature type="region of interest" description="Disordered" evidence="6">
    <location>
        <begin position="1"/>
        <end position="34"/>
    </location>
</feature>
<dbReference type="SMART" id="SM00702">
    <property type="entry name" value="P4Hc"/>
    <property type="match status" value="1"/>
</dbReference>
<keyword evidence="5" id="KW-0408">Iron</keyword>
<evidence type="ECO:0000256" key="3">
    <source>
        <dbReference type="ARBA" id="ARBA00022964"/>
    </source>
</evidence>
<comment type="cofactor">
    <cofactor evidence="1">
        <name>L-ascorbate</name>
        <dbReference type="ChEBI" id="CHEBI:38290"/>
    </cofactor>
</comment>
<dbReference type="FunFam" id="2.60.120.620:FF:000021">
    <property type="entry name" value="WGS project CABT00000000 data, contig 2.8"/>
    <property type="match status" value="1"/>
</dbReference>
<dbReference type="EMBL" id="DS027056">
    <property type="protein sequence ID" value="EAW09576.1"/>
    <property type="molecule type" value="Genomic_DNA"/>
</dbReference>
<evidence type="ECO:0000259" key="7">
    <source>
        <dbReference type="PROSITE" id="PS51471"/>
    </source>
</evidence>
<sequence>MPSKSKKDKPSRNPLPPTSSSSSSSSNPNWPPLRPLIPPSDLTLTPLLHDQIYLIRNFLPASLCKTYVSFLASLPLTTTPGKPKKGDAVRVNDRFQVQDADFAEQLWSSTALAALVGGAAAAEQYDIDTDTNPKNERQSRSNKEIWGGEPLGLNPNIRIYRYSSGQFFAQHYDDSNALTFTPAGAGAGSTPRAARTTWTLLIYLSACSGGSTVFYPEASRANRRPEPISVAPEVGMALLHRHGERCLLHEGQEVTAGEKWVLRSDLVVAR</sequence>
<dbReference type="KEGG" id="act:ACLA_037860"/>
<dbReference type="Proteomes" id="UP000006701">
    <property type="component" value="Unassembled WGS sequence"/>
</dbReference>
<evidence type="ECO:0000256" key="1">
    <source>
        <dbReference type="ARBA" id="ARBA00001961"/>
    </source>
</evidence>
<dbReference type="HOGENOM" id="CLU_041456_0_1_1"/>
<keyword evidence="3" id="KW-0223">Dioxygenase</keyword>
<evidence type="ECO:0000256" key="6">
    <source>
        <dbReference type="SAM" id="MobiDB-lite"/>
    </source>
</evidence>
<reference evidence="8 9" key="1">
    <citation type="journal article" date="2008" name="PLoS Genet.">
        <title>Genomic islands in the pathogenic filamentous fungus Aspergillus fumigatus.</title>
        <authorList>
            <person name="Fedorova N.D."/>
            <person name="Khaldi N."/>
            <person name="Joardar V.S."/>
            <person name="Maiti R."/>
            <person name="Amedeo P."/>
            <person name="Anderson M.J."/>
            <person name="Crabtree J."/>
            <person name="Silva J.C."/>
            <person name="Badger J.H."/>
            <person name="Albarraq A."/>
            <person name="Angiuoli S."/>
            <person name="Bussey H."/>
            <person name="Bowyer P."/>
            <person name="Cotty P.J."/>
            <person name="Dyer P.S."/>
            <person name="Egan A."/>
            <person name="Galens K."/>
            <person name="Fraser-Liggett C.M."/>
            <person name="Haas B.J."/>
            <person name="Inman J.M."/>
            <person name="Kent R."/>
            <person name="Lemieux S."/>
            <person name="Malavazi I."/>
            <person name="Orvis J."/>
            <person name="Roemer T."/>
            <person name="Ronning C.M."/>
            <person name="Sundaram J.P."/>
            <person name="Sutton G."/>
            <person name="Turner G."/>
            <person name="Venter J.C."/>
            <person name="White O.R."/>
            <person name="Whitty B.R."/>
            <person name="Youngman P."/>
            <person name="Wolfe K.H."/>
            <person name="Goldman G.H."/>
            <person name="Wortman J.R."/>
            <person name="Jiang B."/>
            <person name="Denning D.W."/>
            <person name="Nierman W.C."/>
        </authorList>
    </citation>
    <scope>NUCLEOTIDE SEQUENCE [LARGE SCALE GENOMIC DNA]</scope>
    <source>
        <strain evidence="9">ATCC 1007 / CBS 513.65 / DSM 816 / NCTC 3887 / NRRL 1</strain>
    </source>
</reference>
<organism evidence="8 9">
    <name type="scientific">Aspergillus clavatus (strain ATCC 1007 / CBS 513.65 / DSM 816 / NCTC 3887 / NRRL 1 / QM 1276 / 107)</name>
    <dbReference type="NCBI Taxonomy" id="344612"/>
    <lineage>
        <taxon>Eukaryota</taxon>
        <taxon>Fungi</taxon>
        <taxon>Dikarya</taxon>
        <taxon>Ascomycota</taxon>
        <taxon>Pezizomycotina</taxon>
        <taxon>Eurotiomycetes</taxon>
        <taxon>Eurotiomycetidae</taxon>
        <taxon>Eurotiales</taxon>
        <taxon>Aspergillaceae</taxon>
        <taxon>Aspergillus</taxon>
        <taxon>Aspergillus subgen. Fumigati</taxon>
    </lineage>
</organism>
<dbReference type="InterPro" id="IPR005123">
    <property type="entry name" value="Oxoglu/Fe-dep_dioxygenase_dom"/>
</dbReference>
<dbReference type="InterPro" id="IPR006620">
    <property type="entry name" value="Pro_4_hyd_alph"/>
</dbReference>
<dbReference type="InterPro" id="IPR044862">
    <property type="entry name" value="Pro_4_hyd_alph_FE2OG_OXY"/>
</dbReference>
<feature type="compositionally biased region" description="Low complexity" evidence="6">
    <location>
        <begin position="18"/>
        <end position="28"/>
    </location>
</feature>
<dbReference type="GO" id="GO:0005783">
    <property type="term" value="C:endoplasmic reticulum"/>
    <property type="evidence" value="ECO:0007669"/>
    <property type="project" value="TreeGrafter"/>
</dbReference>
<keyword evidence="4" id="KW-0560">Oxidoreductase</keyword>
<evidence type="ECO:0000256" key="2">
    <source>
        <dbReference type="ARBA" id="ARBA00022723"/>
    </source>
</evidence>
<dbReference type="InterPro" id="IPR045054">
    <property type="entry name" value="P4HA-like"/>
</dbReference>
<feature type="domain" description="Fe2OG dioxygenase" evidence="7">
    <location>
        <begin position="152"/>
        <end position="270"/>
    </location>
</feature>
<feature type="compositionally biased region" description="Basic and acidic residues" evidence="6">
    <location>
        <begin position="131"/>
        <end position="143"/>
    </location>
</feature>
<dbReference type="GO" id="GO:0031418">
    <property type="term" value="F:L-ascorbic acid binding"/>
    <property type="evidence" value="ECO:0007669"/>
    <property type="project" value="InterPro"/>
</dbReference>
<keyword evidence="9" id="KW-1185">Reference proteome</keyword>
<dbReference type="Pfam" id="PF13640">
    <property type="entry name" value="2OG-FeII_Oxy_3"/>
    <property type="match status" value="1"/>
</dbReference>
<dbReference type="AlphaFoldDB" id="A1CKA2"/>
<dbReference type="OMA" id="QFFGQHY"/>
<evidence type="ECO:0000256" key="5">
    <source>
        <dbReference type="ARBA" id="ARBA00023004"/>
    </source>
</evidence>
<proteinExistence type="predicted"/>
<dbReference type="OrthoDB" id="69177at2759"/>
<accession>A1CKA2</accession>
<dbReference type="VEuPathDB" id="FungiDB:ACLA_037860"/>
<evidence type="ECO:0000313" key="8">
    <source>
        <dbReference type="EMBL" id="EAW09576.1"/>
    </source>
</evidence>
<dbReference type="GeneID" id="4703099"/>
<evidence type="ECO:0000313" key="9">
    <source>
        <dbReference type="Proteomes" id="UP000006701"/>
    </source>
</evidence>
<gene>
    <name evidence="8" type="ORF">ACLA_037860</name>
</gene>
<keyword evidence="2" id="KW-0479">Metal-binding</keyword>
<dbReference type="eggNOG" id="ENOG502QR14">
    <property type="taxonomic scope" value="Eukaryota"/>
</dbReference>
<dbReference type="PANTHER" id="PTHR10869:SF236">
    <property type="entry name" value="PROLYL 4-HYDROXYLASE ALPHA SUBUNIT DOMAIN-CONTAINING PROTEIN"/>
    <property type="match status" value="1"/>
</dbReference>
<dbReference type="RefSeq" id="XP_001271002.1">
    <property type="nucleotide sequence ID" value="XM_001271001.1"/>
</dbReference>
<dbReference type="Gene3D" id="2.60.120.620">
    <property type="entry name" value="q2cbj1_9rhob like domain"/>
    <property type="match status" value="1"/>
</dbReference>
<dbReference type="PROSITE" id="PS51471">
    <property type="entry name" value="FE2OG_OXY"/>
    <property type="match status" value="1"/>
</dbReference>
<feature type="region of interest" description="Disordered" evidence="6">
    <location>
        <begin position="126"/>
        <end position="147"/>
    </location>
</feature>
<evidence type="ECO:0000256" key="4">
    <source>
        <dbReference type="ARBA" id="ARBA00023002"/>
    </source>
</evidence>
<dbReference type="GO" id="GO:0004656">
    <property type="term" value="F:procollagen-proline 4-dioxygenase activity"/>
    <property type="evidence" value="ECO:0007669"/>
    <property type="project" value="TreeGrafter"/>
</dbReference>
<protein>
    <recommendedName>
        <fullName evidence="7">Fe2OG dioxygenase domain-containing protein</fullName>
    </recommendedName>
</protein>